<dbReference type="Proteomes" id="UP001194746">
    <property type="component" value="Unassembled WGS sequence"/>
</dbReference>
<dbReference type="EMBL" id="VCAU01000173">
    <property type="protein sequence ID" value="KAF9883274.1"/>
    <property type="molecule type" value="Genomic_DNA"/>
</dbReference>
<evidence type="ECO:0000313" key="1">
    <source>
        <dbReference type="EMBL" id="KAF9883274.1"/>
    </source>
</evidence>
<protein>
    <submittedName>
        <fullName evidence="1">Uncharacterized protein</fullName>
    </submittedName>
</protein>
<reference evidence="1" key="2">
    <citation type="submission" date="2020-02" db="EMBL/GenBank/DDBJ databases">
        <authorList>
            <person name="Gilchrist C.L.M."/>
            <person name="Chooi Y.-H."/>
        </authorList>
    </citation>
    <scope>NUCLEOTIDE SEQUENCE</scope>
    <source>
        <strain evidence="1">MST-FP2251</strain>
    </source>
</reference>
<proteinExistence type="predicted"/>
<organism evidence="1 2">
    <name type="scientific">Aspergillus nanangensis</name>
    <dbReference type="NCBI Taxonomy" id="2582783"/>
    <lineage>
        <taxon>Eukaryota</taxon>
        <taxon>Fungi</taxon>
        <taxon>Dikarya</taxon>
        <taxon>Ascomycota</taxon>
        <taxon>Pezizomycotina</taxon>
        <taxon>Eurotiomycetes</taxon>
        <taxon>Eurotiomycetidae</taxon>
        <taxon>Eurotiales</taxon>
        <taxon>Aspergillaceae</taxon>
        <taxon>Aspergillus</taxon>
        <taxon>Aspergillus subgen. Circumdati</taxon>
    </lineage>
</organism>
<sequence length="222" mass="24047">MSSITRAPSGAQNIGTNTGTRSLIGHNLGDPHTTLYAIRAILVELMGDISPVGHTPCFGLDMASAYRFKLIRGTIRNILADYYNTPICCPGCPHSIVVEQSPPNADHESTLTIYYTRCAACYAMGRLISSLLKKGQGGDRAQEAVIGAPVFLHFDNYAIQATWSNPSTLGQVNEASMSRMLPTPWSEDGRLDTVKYCTELLLEESGIQRLPCGNPKNLISNG</sequence>
<keyword evidence="2" id="KW-1185">Reference proteome</keyword>
<comment type="caution">
    <text evidence="1">The sequence shown here is derived from an EMBL/GenBank/DDBJ whole genome shotgun (WGS) entry which is preliminary data.</text>
</comment>
<dbReference type="AlphaFoldDB" id="A0AAD4GMN4"/>
<evidence type="ECO:0000313" key="2">
    <source>
        <dbReference type="Proteomes" id="UP001194746"/>
    </source>
</evidence>
<name>A0AAD4GMN4_ASPNN</name>
<accession>A0AAD4GMN4</accession>
<gene>
    <name evidence="1" type="ORF">FE257_003794</name>
</gene>
<reference evidence="1" key="1">
    <citation type="journal article" date="2019" name="Beilstein J. Org. Chem.">
        <title>Nanangenines: drimane sesquiterpenoids as the dominant metabolite cohort of a novel Australian fungus, Aspergillus nanangensis.</title>
        <authorList>
            <person name="Lacey H.J."/>
            <person name="Gilchrist C.L.M."/>
            <person name="Crombie A."/>
            <person name="Kalaitzis J.A."/>
            <person name="Vuong D."/>
            <person name="Rutledge P.J."/>
            <person name="Turner P."/>
            <person name="Pitt J.I."/>
            <person name="Lacey E."/>
            <person name="Chooi Y.H."/>
            <person name="Piggott A.M."/>
        </authorList>
    </citation>
    <scope>NUCLEOTIDE SEQUENCE</scope>
    <source>
        <strain evidence="1">MST-FP2251</strain>
    </source>
</reference>